<gene>
    <name evidence="1" type="ORF">CATMQ487_05690</name>
</gene>
<reference evidence="1" key="1">
    <citation type="submission" date="2022-04" db="EMBL/GenBank/DDBJ databases">
        <title>Whole genome sequence of Sphaerotilus sp. FB-5.</title>
        <authorList>
            <person name="Takeda M."/>
            <person name="Narihara S."/>
            <person name="Akimoto M."/>
            <person name="Akimoto R."/>
            <person name="Nishiyashiki S."/>
            <person name="Murakami T."/>
        </authorList>
    </citation>
    <scope>NUCLEOTIDE SEQUENCE</scope>
    <source>
        <strain evidence="1">FB-5</strain>
    </source>
</reference>
<dbReference type="EMBL" id="AP025730">
    <property type="protein sequence ID" value="BDI03599.1"/>
    <property type="molecule type" value="Genomic_DNA"/>
</dbReference>
<dbReference type="InterPro" id="IPR013443">
    <property type="entry name" value="CRISPR-assoc_prot_Csx16"/>
</dbReference>
<organism evidence="1 2">
    <name type="scientific">Sphaerotilus microaerophilus</name>
    <dbReference type="NCBI Taxonomy" id="2914710"/>
    <lineage>
        <taxon>Bacteria</taxon>
        <taxon>Pseudomonadati</taxon>
        <taxon>Pseudomonadota</taxon>
        <taxon>Betaproteobacteria</taxon>
        <taxon>Burkholderiales</taxon>
        <taxon>Sphaerotilaceae</taxon>
        <taxon>Sphaerotilus</taxon>
    </lineage>
</organism>
<sequence>MATFFLSRHPGAVEWARRQGLAVDQWLAHLEVAQVQPGDTVIGTLPIHLAAQVCARGGRYLHLSLDLPVELRGRELTADELERAGARLEEFWVESESGAGLDLT</sequence>
<evidence type="ECO:0000313" key="1">
    <source>
        <dbReference type="EMBL" id="BDI03599.1"/>
    </source>
</evidence>
<dbReference type="Proteomes" id="UP001057498">
    <property type="component" value="Chromosome"/>
</dbReference>
<evidence type="ECO:0008006" key="3">
    <source>
        <dbReference type="Google" id="ProtNLM"/>
    </source>
</evidence>
<dbReference type="Pfam" id="PF09652">
    <property type="entry name" value="Cas_VVA1548"/>
    <property type="match status" value="1"/>
</dbReference>
<keyword evidence="2" id="KW-1185">Reference proteome</keyword>
<evidence type="ECO:0000313" key="2">
    <source>
        <dbReference type="Proteomes" id="UP001057498"/>
    </source>
</evidence>
<dbReference type="RefSeq" id="WP_251971873.1">
    <property type="nucleotide sequence ID" value="NZ_AP025730.1"/>
</dbReference>
<accession>A0ABM7YH14</accession>
<proteinExistence type="predicted"/>
<dbReference type="NCBIfam" id="TIGR02620">
    <property type="entry name" value="cas_VVA1548"/>
    <property type="match status" value="1"/>
</dbReference>
<protein>
    <recommendedName>
        <fullName evidence="3">CRISPR-associated protein Csx16</fullName>
    </recommendedName>
</protein>
<name>A0ABM7YH14_9BURK</name>